<keyword evidence="4" id="KW-1185">Reference proteome</keyword>
<keyword evidence="2" id="KW-0812">Transmembrane</keyword>
<accession>A0ABT6VYA2</accession>
<dbReference type="RefSeq" id="WP_271324699.1">
    <property type="nucleotide sequence ID" value="NZ_JAAGKO020000014.1"/>
</dbReference>
<evidence type="ECO:0000256" key="1">
    <source>
        <dbReference type="SAM" id="MobiDB-lite"/>
    </source>
</evidence>
<evidence type="ECO:0000313" key="4">
    <source>
        <dbReference type="Proteomes" id="UP001156398"/>
    </source>
</evidence>
<protein>
    <submittedName>
        <fullName evidence="3">Uncharacterized protein</fullName>
    </submittedName>
</protein>
<dbReference type="Proteomes" id="UP001156398">
    <property type="component" value="Unassembled WGS sequence"/>
</dbReference>
<comment type="caution">
    <text evidence="3">The sequence shown here is derived from an EMBL/GenBank/DDBJ whole genome shotgun (WGS) entry which is preliminary data.</text>
</comment>
<feature type="transmembrane region" description="Helical" evidence="2">
    <location>
        <begin position="32"/>
        <end position="51"/>
    </location>
</feature>
<organism evidence="3 4">
    <name type="scientific">Streptantibioticus silvisoli</name>
    <dbReference type="NCBI Taxonomy" id="2705255"/>
    <lineage>
        <taxon>Bacteria</taxon>
        <taxon>Bacillati</taxon>
        <taxon>Actinomycetota</taxon>
        <taxon>Actinomycetes</taxon>
        <taxon>Kitasatosporales</taxon>
        <taxon>Streptomycetaceae</taxon>
        <taxon>Streptantibioticus</taxon>
    </lineage>
</organism>
<keyword evidence="2" id="KW-1133">Transmembrane helix</keyword>
<feature type="region of interest" description="Disordered" evidence="1">
    <location>
        <begin position="57"/>
        <end position="82"/>
    </location>
</feature>
<reference evidence="3 4" key="1">
    <citation type="submission" date="2023-05" db="EMBL/GenBank/DDBJ databases">
        <title>Streptantibioticus silvisoli sp. nov., acidotolerant actinomycetes 1 from pine litter.</title>
        <authorList>
            <person name="Swiecimska M."/>
            <person name="Golinska P."/>
            <person name="Sangal V."/>
            <person name="Wachnowicz B."/>
            <person name="Goodfellow M."/>
        </authorList>
    </citation>
    <scope>NUCLEOTIDE SEQUENCE [LARGE SCALE GENOMIC DNA]</scope>
    <source>
        <strain evidence="3 4">SL54</strain>
    </source>
</reference>
<evidence type="ECO:0000313" key="3">
    <source>
        <dbReference type="EMBL" id="MDI5963429.1"/>
    </source>
</evidence>
<gene>
    <name evidence="3" type="ORF">POF43_012025</name>
</gene>
<dbReference type="EMBL" id="JAAGKO020000014">
    <property type="protein sequence ID" value="MDI5963429.1"/>
    <property type="molecule type" value="Genomic_DNA"/>
</dbReference>
<keyword evidence="2" id="KW-0472">Membrane</keyword>
<proteinExistence type="predicted"/>
<sequence>MHSQTAREFSEHTVPISAGREYERVPRRGYDTYLTGTLVLVLVLVLVLILVREPRARTVPGGPGGHRTTTGGEVNQPSGLHRRSCRTCVAASRAVPRGGEAA</sequence>
<name>A0ABT6VYA2_9ACTN</name>
<evidence type="ECO:0000256" key="2">
    <source>
        <dbReference type="SAM" id="Phobius"/>
    </source>
</evidence>